<comment type="caution">
    <text evidence="2">The sequence shown here is derived from an EMBL/GenBank/DDBJ whole genome shotgun (WGS) entry which is preliminary data.</text>
</comment>
<evidence type="ECO:0000313" key="3">
    <source>
        <dbReference type="Proteomes" id="UP001596287"/>
    </source>
</evidence>
<feature type="chain" id="PRO_5047107812" evidence="1">
    <location>
        <begin position="20"/>
        <end position="344"/>
    </location>
</feature>
<accession>A0ABW1PK86</accession>
<organism evidence="2 3">
    <name type="scientific">Flavobacterium qiangtangense</name>
    <dbReference type="NCBI Taxonomy" id="1442595"/>
    <lineage>
        <taxon>Bacteria</taxon>
        <taxon>Pseudomonadati</taxon>
        <taxon>Bacteroidota</taxon>
        <taxon>Flavobacteriia</taxon>
        <taxon>Flavobacteriales</taxon>
        <taxon>Flavobacteriaceae</taxon>
        <taxon>Flavobacterium</taxon>
    </lineage>
</organism>
<feature type="signal peptide" evidence="1">
    <location>
        <begin position="1"/>
        <end position="19"/>
    </location>
</feature>
<reference evidence="3" key="1">
    <citation type="journal article" date="2019" name="Int. J. Syst. Evol. Microbiol.">
        <title>The Global Catalogue of Microorganisms (GCM) 10K type strain sequencing project: providing services to taxonomists for standard genome sequencing and annotation.</title>
        <authorList>
            <consortium name="The Broad Institute Genomics Platform"/>
            <consortium name="The Broad Institute Genome Sequencing Center for Infectious Disease"/>
            <person name="Wu L."/>
            <person name="Ma J."/>
        </authorList>
    </citation>
    <scope>NUCLEOTIDE SEQUENCE [LARGE SCALE GENOMIC DNA]</scope>
    <source>
        <strain evidence="3">CCUG 49679</strain>
    </source>
</reference>
<gene>
    <name evidence="2" type="ORF">ACFPVY_05245</name>
</gene>
<keyword evidence="3" id="KW-1185">Reference proteome</keyword>
<evidence type="ECO:0000256" key="1">
    <source>
        <dbReference type="SAM" id="SignalP"/>
    </source>
</evidence>
<proteinExistence type="predicted"/>
<name>A0ABW1PK86_9FLAO</name>
<dbReference type="Proteomes" id="UP001596287">
    <property type="component" value="Unassembled WGS sequence"/>
</dbReference>
<sequence length="344" mass="39966">MKKIIFSCFSLLAFSFGFGQNIKTPVDYLNYIGKETELISNSTWTYTKTVAHSKNADEIEQSRRNLVQYIQNASEKIEALKTGFKGDLDYRNQLLSYFLISERYINDDYGEIINLQEIADQSYDFMETYITTRDLINQKLNDEIEKLTLNQKNFGKKYNIQMAEDKSDLGKKMRISNEVFAYHTQMYLIFFKVNITDSNLSKAIQRNDLANIQQLASSLELYADEGLGKIKDLKPYNKDASLLIATKKALEFYKKEAVVLTPKIINYLLLNQKIEDIKGSLDNKAQKDRSFQEINDFNNLVNRTNKEIDEFNKLNSKFYQEKTAVNSTWEQTGSDFISKHVPKD</sequence>
<keyword evidence="1" id="KW-0732">Signal</keyword>
<dbReference type="RefSeq" id="WP_379790842.1">
    <property type="nucleotide sequence ID" value="NZ_JBHSQB010000004.1"/>
</dbReference>
<dbReference type="EMBL" id="JBHSQB010000004">
    <property type="protein sequence ID" value="MFC6096043.1"/>
    <property type="molecule type" value="Genomic_DNA"/>
</dbReference>
<protein>
    <submittedName>
        <fullName evidence="2">Uncharacterized protein</fullName>
    </submittedName>
</protein>
<evidence type="ECO:0000313" key="2">
    <source>
        <dbReference type="EMBL" id="MFC6096043.1"/>
    </source>
</evidence>